<feature type="region of interest" description="Disordered" evidence="1">
    <location>
        <begin position="185"/>
        <end position="208"/>
    </location>
</feature>
<evidence type="ECO:0000313" key="3">
    <source>
        <dbReference type="EMBL" id="GAA4666877.1"/>
    </source>
</evidence>
<evidence type="ECO:0000256" key="1">
    <source>
        <dbReference type="SAM" id="MobiDB-lite"/>
    </source>
</evidence>
<dbReference type="Gene3D" id="2.160.20.20">
    <property type="match status" value="2"/>
</dbReference>
<dbReference type="SUPFAM" id="SSF103515">
    <property type="entry name" value="Autotransporter"/>
    <property type="match status" value="1"/>
</dbReference>
<evidence type="ECO:0000259" key="2">
    <source>
        <dbReference type="PROSITE" id="PS51208"/>
    </source>
</evidence>
<dbReference type="InterPro" id="IPR012332">
    <property type="entry name" value="Autotransporter_pectin_lyase_C"/>
</dbReference>
<keyword evidence="4" id="KW-1185">Reference proteome</keyword>
<sequence>MNSKREENKLENVTISSSKGDTLLHYGIGAEKNSTVTLTNVTVSQAENAIAADDHSTVTISGGSFDAKLATIQALNGSIITLTDKAQITSYKGNGIYAGASGSQVIMTGGTIKSEANALFAKNSGHIKVTNVSIATNGTGTGAVALGPDSTIELSGTTMKNVFSGLTATNGGKITSENLTVIGGKAINSDSDSDPDTERSGVTTEDAESEINLTGTTTIQNVDEGLYADGGSKITSGDLTIIGGESKKITSAVGSYEPESKIELNGKTTIKSFDLGLSAANGSSINMKNGTKNEIDVKKVALSAAFRGKIDLANTVVKAGSIGMQLMALSKTNTNKLDDLQTSENNEINLTNTNIHVDNGTGILIGALAEKSVENSPALSIGTLNLKDSEIHADMLLDNGIFWNQVSGKDKNFWKAETMKEISTGTFTLSADHSILEGRAKIAHERNVRFDLKNNTQWFLKTSTQEKDENDKLLDIALRSRSDISVLDLENSSVIFKEPTADGYYHTLHIGYGKPDTSAVYNATGNAQISFNTLWSDGKPIIEQKTDRLLIYGDVSGNTNVFVAGYVTKNNSQENNSKALDNIRGLSLIQVSGKAEEGSFKLVNGYTTLNGSPNKYTLLAYGPNSSHGNAEASQNLVGNSDNFWDFRLQPEFLNTNPENPNTNPENPNTNPENPNTNPNNPNTNPNNPNTNPDNPNTNPDNPNTNPDNPNTNPDNPNTTPDNPSTNPENPNTNPDNPSTNPENPNTNPDNPNTNPDNPNTNPDNPNTNPSGSGSNSGSTPDPEQNVHAVVPQMASYLLMPNALFYSGLTDMAKQNALLANIRTSLFSKQQEKQSGFFLYTYGSTGNFSSENAPRQYGYSGAHLRYAALQGGVNFTPIEGQNTTTNFGLVGTYGQLSFTPQNMKDASKSTVDKWFITAYGSIQHNNGVYLDTLLSYGVLKGDITNAIIGTTAKLKNAKMWSVSTTVGKQFATGIQGVIFEPQAQLAYQHLMFDTISDADHFTIDMNNPHQWMIRVGGRLTKTVTSAENGRTVSFYGKVNAIKIFDDNQAIHIDKDYKLDPMGSLLEGGVGINAQLSSNVSLHGDVSYQQKLQKTGISGASFSGGIRYRF</sequence>
<organism evidence="3 4">
    <name type="scientific">Bartonella pachyuromydis</name>
    <dbReference type="NCBI Taxonomy" id="931097"/>
    <lineage>
        <taxon>Bacteria</taxon>
        <taxon>Pseudomonadati</taxon>
        <taxon>Pseudomonadota</taxon>
        <taxon>Alphaproteobacteria</taxon>
        <taxon>Hyphomicrobiales</taxon>
        <taxon>Bartonellaceae</taxon>
        <taxon>Bartonella</taxon>
    </lineage>
</organism>
<dbReference type="InterPro" id="IPR005546">
    <property type="entry name" value="Autotransporte_beta"/>
</dbReference>
<dbReference type="Pfam" id="PF03797">
    <property type="entry name" value="Autotransporter"/>
    <property type="match status" value="1"/>
</dbReference>
<reference evidence="4" key="1">
    <citation type="journal article" date="2019" name="Int. J. Syst. Evol. Microbiol.">
        <title>The Global Catalogue of Microorganisms (GCM) 10K type strain sequencing project: providing services to taxonomists for standard genome sequencing and annotation.</title>
        <authorList>
            <consortium name="The Broad Institute Genomics Platform"/>
            <consortium name="The Broad Institute Genome Sequencing Center for Infectious Disease"/>
            <person name="Wu L."/>
            <person name="Ma J."/>
        </authorList>
    </citation>
    <scope>NUCLEOTIDE SEQUENCE [LARGE SCALE GENOMIC DNA]</scope>
    <source>
        <strain evidence="4">JCM 17714</strain>
    </source>
</reference>
<dbReference type="EMBL" id="BAABJA010000016">
    <property type="protein sequence ID" value="GAA4666877.1"/>
    <property type="molecule type" value="Genomic_DNA"/>
</dbReference>
<feature type="domain" description="Autotransporter" evidence="2">
    <location>
        <begin position="829"/>
        <end position="1108"/>
    </location>
</feature>
<evidence type="ECO:0000313" key="4">
    <source>
        <dbReference type="Proteomes" id="UP001501699"/>
    </source>
</evidence>
<dbReference type="PROSITE" id="PS51208">
    <property type="entry name" value="AUTOTRANSPORTER"/>
    <property type="match status" value="1"/>
</dbReference>
<dbReference type="NCBIfam" id="TIGR01414">
    <property type="entry name" value="autotrans_barl"/>
    <property type="match status" value="1"/>
</dbReference>
<dbReference type="SMART" id="SM00869">
    <property type="entry name" value="Autotransporter"/>
    <property type="match status" value="1"/>
</dbReference>
<feature type="compositionally biased region" description="Low complexity" evidence="1">
    <location>
        <begin position="654"/>
        <end position="769"/>
    </location>
</feature>
<feature type="compositionally biased region" description="Polar residues" evidence="1">
    <location>
        <begin position="770"/>
        <end position="782"/>
    </location>
</feature>
<gene>
    <name evidence="3" type="ORF">GCM10023262_15170</name>
</gene>
<dbReference type="InterPro" id="IPR006315">
    <property type="entry name" value="OM_autotransptr_brl_dom"/>
</dbReference>
<proteinExistence type="predicted"/>
<dbReference type="InterPro" id="IPR011050">
    <property type="entry name" value="Pectin_lyase_fold/virulence"/>
</dbReference>
<dbReference type="Gene3D" id="2.40.128.130">
    <property type="entry name" value="Autotransporter beta-domain"/>
    <property type="match status" value="1"/>
</dbReference>
<protein>
    <recommendedName>
        <fullName evidence="2">Autotransporter domain-containing protein</fullName>
    </recommendedName>
</protein>
<comment type="caution">
    <text evidence="3">The sequence shown here is derived from an EMBL/GenBank/DDBJ whole genome shotgun (WGS) entry which is preliminary data.</text>
</comment>
<dbReference type="Proteomes" id="UP001501699">
    <property type="component" value="Unassembled WGS sequence"/>
</dbReference>
<dbReference type="SUPFAM" id="SSF51126">
    <property type="entry name" value="Pectin lyase-like"/>
    <property type="match status" value="1"/>
</dbReference>
<accession>A0ABP8VMF6</accession>
<dbReference type="InterPro" id="IPR036709">
    <property type="entry name" value="Autotransporte_beta_dom_sf"/>
</dbReference>
<name>A0ABP8VMF6_9HYPH</name>
<feature type="region of interest" description="Disordered" evidence="1">
    <location>
        <begin position="651"/>
        <end position="784"/>
    </location>
</feature>